<accession>A0A395XFI5</accession>
<protein>
    <submittedName>
        <fullName evidence="1">DUF2971 domain-containing protein</fullName>
    </submittedName>
</protein>
<organism evidence="1 2">
    <name type="scientific">Bifidobacterium pseudolongum</name>
    <dbReference type="NCBI Taxonomy" id="1694"/>
    <lineage>
        <taxon>Bacteria</taxon>
        <taxon>Bacillati</taxon>
        <taxon>Actinomycetota</taxon>
        <taxon>Actinomycetes</taxon>
        <taxon>Bifidobacteriales</taxon>
        <taxon>Bifidobacteriaceae</taxon>
        <taxon>Bifidobacterium</taxon>
    </lineage>
</organism>
<proteinExistence type="predicted"/>
<dbReference type="Proteomes" id="UP000265970">
    <property type="component" value="Unassembled WGS sequence"/>
</dbReference>
<dbReference type="Pfam" id="PF11185">
    <property type="entry name" value="DUF2971"/>
    <property type="match status" value="1"/>
</dbReference>
<evidence type="ECO:0000313" key="1">
    <source>
        <dbReference type="EMBL" id="RGW10036.1"/>
    </source>
</evidence>
<gene>
    <name evidence="1" type="ORF">DWV92_05495</name>
</gene>
<name>A0A395XFI5_9BIFI</name>
<comment type="caution">
    <text evidence="1">The sequence shown here is derived from an EMBL/GenBank/DDBJ whole genome shotgun (WGS) entry which is preliminary data.</text>
</comment>
<dbReference type="EMBL" id="QRZV01000002">
    <property type="protein sequence ID" value="RGW10036.1"/>
    <property type="molecule type" value="Genomic_DNA"/>
</dbReference>
<reference evidence="1 2" key="1">
    <citation type="submission" date="2018-08" db="EMBL/GenBank/DDBJ databases">
        <title>A genome reference for cultivated species of the human gut microbiota.</title>
        <authorList>
            <person name="Zou Y."/>
            <person name="Xue W."/>
            <person name="Luo G."/>
        </authorList>
    </citation>
    <scope>NUCLEOTIDE SEQUENCE [LARGE SCALE GENOMIC DNA]</scope>
    <source>
        <strain evidence="1 2">AF13-3LB</strain>
    </source>
</reference>
<evidence type="ECO:0000313" key="2">
    <source>
        <dbReference type="Proteomes" id="UP000265970"/>
    </source>
</evidence>
<dbReference type="InterPro" id="IPR021352">
    <property type="entry name" value="DUF2971"/>
</dbReference>
<dbReference type="AlphaFoldDB" id="A0A395XFI5"/>
<sequence>MKPVVVPSDPLPVVWRGNETGGQKMPLTYHYCSLETACAIISNASLRLCDITKSNDSAEITYGYAAAMDSLKRIGLISGSGPTLEFADHWIELLRPEYQTLLREALSRHLLPPNRLCYAVCLSERADQLSQWRAYGDDGRGVALGFDLSTFAQREPSFTVCSDDGHPLETHMMTLYRPIVYGRERSTECFDELAARMARNVHDLRGASAGTQDAVRARLLDATLEFIAATAFCKKRFFREEREWRLAIWGPNANTAGFETLQEGLAHALPRRFPDTVTHARFTVLPRTDRLVPTIDLGLDLGRTLRAVMIGPRCTASEQDIRMLLASAGVGVADVAHSRGTYR</sequence>